<evidence type="ECO:0000313" key="2">
    <source>
        <dbReference type="Proteomes" id="UP000011682"/>
    </source>
</evidence>
<protein>
    <submittedName>
        <fullName evidence="1">Uncharacterized protein</fullName>
    </submittedName>
</protein>
<reference evidence="1" key="1">
    <citation type="submission" date="2013-05" db="EMBL/GenBank/DDBJ databases">
        <title>Genome assembly of Cystobacter fuscus DSM 2262.</title>
        <authorList>
            <person name="Sharma G."/>
            <person name="Khatri I."/>
            <person name="Kaur C."/>
            <person name="Mayilraj S."/>
            <person name="Subramanian S."/>
        </authorList>
    </citation>
    <scope>NUCLEOTIDE SEQUENCE [LARGE SCALE GENOMIC DNA]</scope>
    <source>
        <strain evidence="1">DSM 2262</strain>
    </source>
</reference>
<proteinExistence type="predicted"/>
<organism evidence="1 2">
    <name type="scientific">Cystobacter fuscus (strain ATCC 25194 / DSM 2262 / NBRC 100088 / M29)</name>
    <dbReference type="NCBI Taxonomy" id="1242864"/>
    <lineage>
        <taxon>Bacteria</taxon>
        <taxon>Pseudomonadati</taxon>
        <taxon>Myxococcota</taxon>
        <taxon>Myxococcia</taxon>
        <taxon>Myxococcales</taxon>
        <taxon>Cystobacterineae</taxon>
        <taxon>Archangiaceae</taxon>
        <taxon>Cystobacter</taxon>
    </lineage>
</organism>
<comment type="caution">
    <text evidence="1">The sequence shown here is derived from an EMBL/GenBank/DDBJ whole genome shotgun (WGS) entry which is preliminary data.</text>
</comment>
<gene>
    <name evidence="1" type="ORF">D187_005050</name>
</gene>
<dbReference type="AlphaFoldDB" id="S9PN59"/>
<sequence>MANQRISYRAIKPGTRGRVAVEVNVLNEGKTAWTPEGASLVGPARQSLTGLTLWSLDPIPPGSMGRLVVEVDATESESRGPFTLKLWDEQGHAGVVLEGVTFP</sequence>
<name>S9PN59_CYSF2</name>
<dbReference type="Proteomes" id="UP000011682">
    <property type="component" value="Unassembled WGS sequence"/>
</dbReference>
<dbReference type="InterPro" id="IPR011754">
    <property type="entry name" value="Mxa_paralog_2268"/>
</dbReference>
<dbReference type="EMBL" id="ANAH02000004">
    <property type="protein sequence ID" value="EPX63917.1"/>
    <property type="molecule type" value="Genomic_DNA"/>
</dbReference>
<keyword evidence="2" id="KW-1185">Reference proteome</keyword>
<evidence type="ECO:0000313" key="1">
    <source>
        <dbReference type="EMBL" id="EPX63917.1"/>
    </source>
</evidence>
<dbReference type="Pfam" id="PF09544">
    <property type="entry name" value="DUF2381"/>
    <property type="match status" value="1"/>
</dbReference>
<accession>S9PN59</accession>